<evidence type="ECO:0000256" key="1">
    <source>
        <dbReference type="SAM" id="MobiDB-lite"/>
    </source>
</evidence>
<protein>
    <submittedName>
        <fullName evidence="2">Uncharacterized protein</fullName>
    </submittedName>
</protein>
<name>A0AAV7J8E4_COTGL</name>
<comment type="caution">
    <text evidence="2">The sequence shown here is derived from an EMBL/GenBank/DDBJ whole genome shotgun (WGS) entry which is preliminary data.</text>
</comment>
<keyword evidence="3" id="KW-1185">Reference proteome</keyword>
<reference evidence="2 3" key="1">
    <citation type="journal article" date="2021" name="J. Hered.">
        <title>A chromosome-level genome assembly of the parasitoid wasp, Cotesia glomerata (Hymenoptera: Braconidae).</title>
        <authorList>
            <person name="Pinto B.J."/>
            <person name="Weis J.J."/>
            <person name="Gamble T."/>
            <person name="Ode P.J."/>
            <person name="Paul R."/>
            <person name="Zaspel J.M."/>
        </authorList>
    </citation>
    <scope>NUCLEOTIDE SEQUENCE [LARGE SCALE GENOMIC DNA]</scope>
    <source>
        <strain evidence="2">CgM1</strain>
    </source>
</reference>
<organism evidence="2 3">
    <name type="scientific">Cotesia glomerata</name>
    <name type="common">Lepidopteran parasitic wasp</name>
    <name type="synonym">Apanteles glomeratus</name>
    <dbReference type="NCBI Taxonomy" id="32391"/>
    <lineage>
        <taxon>Eukaryota</taxon>
        <taxon>Metazoa</taxon>
        <taxon>Ecdysozoa</taxon>
        <taxon>Arthropoda</taxon>
        <taxon>Hexapoda</taxon>
        <taxon>Insecta</taxon>
        <taxon>Pterygota</taxon>
        <taxon>Neoptera</taxon>
        <taxon>Endopterygota</taxon>
        <taxon>Hymenoptera</taxon>
        <taxon>Apocrita</taxon>
        <taxon>Ichneumonoidea</taxon>
        <taxon>Braconidae</taxon>
        <taxon>Microgastrinae</taxon>
        <taxon>Cotesia</taxon>
    </lineage>
</organism>
<gene>
    <name evidence="2" type="ORF">KQX54_021869</name>
</gene>
<dbReference type="Proteomes" id="UP000826195">
    <property type="component" value="Unassembled WGS sequence"/>
</dbReference>
<dbReference type="AlphaFoldDB" id="A0AAV7J8E4"/>
<dbReference type="EMBL" id="JAHXZJ010000001">
    <property type="protein sequence ID" value="KAH0569160.1"/>
    <property type="molecule type" value="Genomic_DNA"/>
</dbReference>
<accession>A0AAV7J8E4</accession>
<evidence type="ECO:0000313" key="2">
    <source>
        <dbReference type="EMBL" id="KAH0569160.1"/>
    </source>
</evidence>
<feature type="compositionally biased region" description="Basic and acidic residues" evidence="1">
    <location>
        <begin position="88"/>
        <end position="97"/>
    </location>
</feature>
<feature type="region of interest" description="Disordered" evidence="1">
    <location>
        <begin position="73"/>
        <end position="99"/>
    </location>
</feature>
<evidence type="ECO:0000313" key="3">
    <source>
        <dbReference type="Proteomes" id="UP000826195"/>
    </source>
</evidence>
<sequence>MYSKDRLLGWRREDQRIWIDFSLERHEEASSVSSPRKKNNRDRKRMVVSSCSVLVVDVARILAGPSLPCRSEEANAAKTSEHCPGTCRGKDQSEEATQRPVHTNSVLMLRNKRIEDPEFKLPHTISKSYRDRARPAATVTSDCFCFSSADVHVQVSRHKRQQKRVEVERWI</sequence>
<proteinExistence type="predicted"/>